<evidence type="ECO:0000256" key="3">
    <source>
        <dbReference type="ARBA" id="ARBA00011823"/>
    </source>
</evidence>
<evidence type="ECO:0000256" key="4">
    <source>
        <dbReference type="ARBA" id="ARBA00012053"/>
    </source>
</evidence>
<dbReference type="SUPFAM" id="SSF51569">
    <property type="entry name" value="Aldolase"/>
    <property type="match status" value="1"/>
</dbReference>
<dbReference type="SMART" id="SM01004">
    <property type="entry name" value="ALAD"/>
    <property type="match status" value="1"/>
</dbReference>
<evidence type="ECO:0000256" key="9">
    <source>
        <dbReference type="ARBA" id="ARBA00025628"/>
    </source>
</evidence>
<proteinExistence type="inferred from homology"/>
<gene>
    <name evidence="16" type="ORF">A4Z71_06525</name>
</gene>
<sequence length="311" mass="33725">MRDLVADVTLEPKNLMLPIFVKEGLEAPRSIEGMADVLQHTEQSFLDVLDDAIGAGIKSVMFFAVPKIRDAKGSQATAENGILSRVIRSARAHVGNDLVLVADLCLDEFTDHGHCGVLDNQGLIDNDSTLIRYADMGLVLAAAGADLLGTSGMMDGQVASIRKALDLRGFENTGILAYSAKYASGFYGPFRNAVESALDGDRKTYQQDYRRTREGLAEVELDLAEGADLIMVKPALVYLDVIAKAAAVSNRPVAAYLVSGEYAMVEASAKAGVIDRELAIFEILYSIRRAGAQIICTYWALEFAKKLKEQR</sequence>
<dbReference type="PANTHER" id="PTHR11458">
    <property type="entry name" value="DELTA-AMINOLEVULINIC ACID DEHYDRATASE"/>
    <property type="match status" value="1"/>
</dbReference>
<dbReference type="InterPro" id="IPR001731">
    <property type="entry name" value="ALAD"/>
</dbReference>
<dbReference type="PROSITE" id="PS00169">
    <property type="entry name" value="D_ALA_DEHYDRATASE"/>
    <property type="match status" value="1"/>
</dbReference>
<comment type="subunit">
    <text evidence="3 14">Homooctamer.</text>
</comment>
<feature type="binding site" evidence="12">
    <location>
        <position position="298"/>
    </location>
    <ligand>
        <name>5-aminolevulinate</name>
        <dbReference type="ChEBI" id="CHEBI:356416"/>
        <label>2</label>
    </ligand>
</feature>
<evidence type="ECO:0000256" key="5">
    <source>
        <dbReference type="ARBA" id="ARBA00020771"/>
    </source>
</evidence>
<evidence type="ECO:0000256" key="1">
    <source>
        <dbReference type="ARBA" id="ARBA00004694"/>
    </source>
</evidence>
<dbReference type="STRING" id="535712.A4Z71_06525"/>
<comment type="pathway">
    <text evidence="1">Porphyrin-containing compound metabolism; protoporphyrin-IX biosynthesis; coproporphyrinogen-III from 5-aminolevulinate: step 1/4.</text>
</comment>
<evidence type="ECO:0000256" key="8">
    <source>
        <dbReference type="ARBA" id="ARBA00023244"/>
    </source>
</evidence>
<feature type="binding site" evidence="12">
    <location>
        <position position="259"/>
    </location>
    <ligand>
        <name>5-aminolevulinate</name>
        <dbReference type="ChEBI" id="CHEBI:356416"/>
        <label>2</label>
    </ligand>
</feature>
<comment type="function">
    <text evidence="9">Catalyzes an early step in the biosynthesis of tetrapyrroles. Binds two molecules of 5-aminolevulinate per subunit, each at a distinct site, and catalyzes their condensation to form porphobilinogen.</text>
</comment>
<dbReference type="GO" id="GO:0005829">
    <property type="term" value="C:cytosol"/>
    <property type="evidence" value="ECO:0007669"/>
    <property type="project" value="TreeGrafter"/>
</dbReference>
<dbReference type="GO" id="GO:0004655">
    <property type="term" value="F:porphobilinogen synthase activity"/>
    <property type="evidence" value="ECO:0007669"/>
    <property type="project" value="UniProtKB-EC"/>
</dbReference>
<comment type="similarity">
    <text evidence="2 15">Belongs to the ALAD family.</text>
</comment>
<evidence type="ECO:0000256" key="12">
    <source>
        <dbReference type="PIRSR" id="PIRSR001415-2"/>
    </source>
</evidence>
<dbReference type="InterPro" id="IPR030656">
    <property type="entry name" value="ALAD_AS"/>
</dbReference>
<protein>
    <recommendedName>
        <fullName evidence="5 14">Delta-aminolevulinic acid dehydratase</fullName>
        <ecNumber evidence="4 14">4.2.1.24</ecNumber>
    </recommendedName>
</protein>
<evidence type="ECO:0000313" key="17">
    <source>
        <dbReference type="Proteomes" id="UP000243784"/>
    </source>
</evidence>
<feature type="binding site" evidence="13">
    <location>
        <position position="218"/>
    </location>
    <ligand>
        <name>Mg(2+)</name>
        <dbReference type="ChEBI" id="CHEBI:18420"/>
    </ligand>
</feature>
<comment type="catalytic activity">
    <reaction evidence="10 14">
        <text>2 5-aminolevulinate = porphobilinogen + 2 H2O + H(+)</text>
        <dbReference type="Rhea" id="RHEA:24064"/>
        <dbReference type="ChEBI" id="CHEBI:15377"/>
        <dbReference type="ChEBI" id="CHEBI:15378"/>
        <dbReference type="ChEBI" id="CHEBI:58126"/>
        <dbReference type="ChEBI" id="CHEBI:356416"/>
        <dbReference type="EC" id="4.2.1.24"/>
    </reaction>
</comment>
<evidence type="ECO:0000256" key="13">
    <source>
        <dbReference type="PIRSR" id="PIRSR001415-5"/>
    </source>
</evidence>
<organism evidence="16 17">
    <name type="scientific">Candidatus Rhodoluna planktonica</name>
    <dbReference type="NCBI Taxonomy" id="535712"/>
    <lineage>
        <taxon>Bacteria</taxon>
        <taxon>Bacillati</taxon>
        <taxon>Actinomycetota</taxon>
        <taxon>Actinomycetes</taxon>
        <taxon>Micrococcales</taxon>
        <taxon>Microbacteriaceae</taxon>
        <taxon>Luna cluster</taxon>
        <taxon>Luna-1 subcluster</taxon>
        <taxon>Rhodoluna</taxon>
    </lineage>
</organism>
<evidence type="ECO:0000256" key="14">
    <source>
        <dbReference type="RuleBase" id="RU000515"/>
    </source>
</evidence>
<keyword evidence="13" id="KW-0479">Metal-binding</keyword>
<evidence type="ECO:0000256" key="15">
    <source>
        <dbReference type="RuleBase" id="RU004161"/>
    </source>
</evidence>
<dbReference type="KEGG" id="rpla:A4Z71_06525"/>
<keyword evidence="6" id="KW-0350">Heme biosynthesis</keyword>
<dbReference type="EC" id="4.2.1.24" evidence="4 14"/>
<dbReference type="PIRSF" id="PIRSF001415">
    <property type="entry name" value="Porphbilin_synth"/>
    <property type="match status" value="1"/>
</dbReference>
<dbReference type="AlphaFoldDB" id="A0A1D9E145"/>
<keyword evidence="7 14" id="KW-0456">Lyase</keyword>
<dbReference type="UniPathway" id="UPA00251">
    <property type="reaction ID" value="UER00318"/>
</dbReference>
<dbReference type="Gene3D" id="3.20.20.70">
    <property type="entry name" value="Aldolase class I"/>
    <property type="match status" value="1"/>
</dbReference>
<keyword evidence="8 14" id="KW-0627">Porphyrin biosynthesis</keyword>
<evidence type="ECO:0000313" key="16">
    <source>
        <dbReference type="EMBL" id="AOY56769.1"/>
    </source>
</evidence>
<feature type="binding site" evidence="12">
    <location>
        <position position="202"/>
    </location>
    <ligand>
        <name>5-aminolevulinate</name>
        <dbReference type="ChEBI" id="CHEBI:356416"/>
        <label>1</label>
    </ligand>
</feature>
<dbReference type="Pfam" id="PF00490">
    <property type="entry name" value="ALAD"/>
    <property type="match status" value="1"/>
</dbReference>
<name>A0A1D9E145_9MICO</name>
<evidence type="ECO:0000256" key="6">
    <source>
        <dbReference type="ARBA" id="ARBA00023133"/>
    </source>
</evidence>
<reference evidence="16 17" key="1">
    <citation type="journal article" date="2016" name="Biochim. Biophys. Acta">
        <title>Photochemical characterization of actinorhodopsin and its functional existence in the natural host.</title>
        <authorList>
            <person name="Nakamura S."/>
            <person name="Kikukawa T."/>
            <person name="Tamogami J."/>
            <person name="Kamiya M."/>
            <person name="Aizawa T."/>
            <person name="Hahn M.W."/>
            <person name="Ihara K."/>
            <person name="Kamo N."/>
            <person name="Demura M."/>
        </authorList>
    </citation>
    <scope>NUCLEOTIDE SEQUENCE [LARGE SCALE GENOMIC DNA]</scope>
    <source>
        <strain evidence="16 17">MWH-Dar1</strain>
    </source>
</reference>
<dbReference type="EMBL" id="CP015208">
    <property type="protein sequence ID" value="AOY56769.1"/>
    <property type="molecule type" value="Genomic_DNA"/>
</dbReference>
<dbReference type="GO" id="GO:0006782">
    <property type="term" value="P:protoporphyrinogen IX biosynthetic process"/>
    <property type="evidence" value="ECO:0007669"/>
    <property type="project" value="UniProtKB-UniPathway"/>
</dbReference>
<dbReference type="PANTHER" id="PTHR11458:SF0">
    <property type="entry name" value="DELTA-AMINOLEVULINIC ACID DEHYDRATASE"/>
    <property type="match status" value="1"/>
</dbReference>
<keyword evidence="13" id="KW-0460">Magnesium</keyword>
<accession>A0A1D9E145</accession>
<dbReference type="Proteomes" id="UP000243784">
    <property type="component" value="Chromosome"/>
</dbReference>
<dbReference type="InterPro" id="IPR013785">
    <property type="entry name" value="Aldolase_TIM"/>
</dbReference>
<feature type="binding site" evidence="12">
    <location>
        <position position="191"/>
    </location>
    <ligand>
        <name>5-aminolevulinate</name>
        <dbReference type="ChEBI" id="CHEBI:356416"/>
        <label>1</label>
    </ligand>
</feature>
<keyword evidence="17" id="KW-1185">Reference proteome</keyword>
<feature type="active site" description="Schiff-base intermediate with substrate" evidence="11">
    <location>
        <position position="233"/>
    </location>
</feature>
<evidence type="ECO:0000256" key="2">
    <source>
        <dbReference type="ARBA" id="ARBA00008055"/>
    </source>
</evidence>
<dbReference type="NCBIfam" id="NF006762">
    <property type="entry name" value="PRK09283.1"/>
    <property type="match status" value="1"/>
</dbReference>
<evidence type="ECO:0000256" key="7">
    <source>
        <dbReference type="ARBA" id="ARBA00023239"/>
    </source>
</evidence>
<evidence type="ECO:0000256" key="10">
    <source>
        <dbReference type="ARBA" id="ARBA00047651"/>
    </source>
</evidence>
<dbReference type="PRINTS" id="PR00144">
    <property type="entry name" value="DALDHYDRTASE"/>
</dbReference>
<evidence type="ECO:0000256" key="11">
    <source>
        <dbReference type="PIRSR" id="PIRSR001415-1"/>
    </source>
</evidence>
<feature type="active site" description="Schiff-base intermediate with substrate" evidence="11">
    <location>
        <position position="181"/>
    </location>
</feature>
<dbReference type="FunFam" id="3.20.20.70:FF:000019">
    <property type="entry name" value="Delta-aminolevulinic acid dehydratase"/>
    <property type="match status" value="1"/>
</dbReference>
<dbReference type="GO" id="GO:0008270">
    <property type="term" value="F:zinc ion binding"/>
    <property type="evidence" value="ECO:0007669"/>
    <property type="project" value="TreeGrafter"/>
</dbReference>